<dbReference type="Proteomes" id="UP000240493">
    <property type="component" value="Unassembled WGS sequence"/>
</dbReference>
<keyword evidence="3" id="KW-1185">Reference proteome</keyword>
<dbReference type="EMBL" id="KZ679260">
    <property type="protein sequence ID" value="PTB42198.1"/>
    <property type="molecule type" value="Genomic_DNA"/>
</dbReference>
<feature type="transmembrane region" description="Helical" evidence="1">
    <location>
        <begin position="81"/>
        <end position="105"/>
    </location>
</feature>
<evidence type="ECO:0000313" key="3">
    <source>
        <dbReference type="Proteomes" id="UP000240493"/>
    </source>
</evidence>
<proteinExistence type="predicted"/>
<keyword evidence="1" id="KW-0812">Transmembrane</keyword>
<dbReference type="AlphaFoldDB" id="A0A2T3ZBL2"/>
<gene>
    <name evidence="2" type="ORF">M441DRAFT_385815</name>
</gene>
<accession>A0A2T3ZBL2</accession>
<organism evidence="2 3">
    <name type="scientific">Trichoderma asperellum (strain ATCC 204424 / CBS 433.97 / NBRC 101777)</name>
    <dbReference type="NCBI Taxonomy" id="1042311"/>
    <lineage>
        <taxon>Eukaryota</taxon>
        <taxon>Fungi</taxon>
        <taxon>Dikarya</taxon>
        <taxon>Ascomycota</taxon>
        <taxon>Pezizomycotina</taxon>
        <taxon>Sordariomycetes</taxon>
        <taxon>Hypocreomycetidae</taxon>
        <taxon>Hypocreales</taxon>
        <taxon>Hypocreaceae</taxon>
        <taxon>Trichoderma</taxon>
    </lineage>
</organism>
<evidence type="ECO:0000313" key="2">
    <source>
        <dbReference type="EMBL" id="PTB42198.1"/>
    </source>
</evidence>
<protein>
    <submittedName>
        <fullName evidence="2">Uncharacterized protein</fullName>
    </submittedName>
</protein>
<keyword evidence="1" id="KW-1133">Transmembrane helix</keyword>
<keyword evidence="1" id="KW-0472">Membrane</keyword>
<name>A0A2T3ZBL2_TRIA4</name>
<evidence type="ECO:0000256" key="1">
    <source>
        <dbReference type="SAM" id="Phobius"/>
    </source>
</evidence>
<reference evidence="2 3" key="1">
    <citation type="submission" date="2016-07" db="EMBL/GenBank/DDBJ databases">
        <title>Multiple horizontal gene transfer events from other fungi enriched the ability of initially mycotrophic Trichoderma (Ascomycota) to feed on dead plant biomass.</title>
        <authorList>
            <consortium name="DOE Joint Genome Institute"/>
            <person name="Aerts A."/>
            <person name="Atanasova L."/>
            <person name="Chenthamara K."/>
            <person name="Zhang J."/>
            <person name="Grujic M."/>
            <person name="Henrissat B."/>
            <person name="Kuo A."/>
            <person name="Salamov A."/>
            <person name="Lipzen A."/>
            <person name="Labutti K."/>
            <person name="Barry K."/>
            <person name="Miao Y."/>
            <person name="Rahimi M.J."/>
            <person name="Shen Q."/>
            <person name="Grigoriev I.V."/>
            <person name="Kubicek C.P."/>
            <person name="Druzhinina I.S."/>
        </authorList>
    </citation>
    <scope>NUCLEOTIDE SEQUENCE [LARGE SCALE GENOMIC DNA]</scope>
    <source>
        <strain evidence="2 3">CBS 433.97</strain>
    </source>
</reference>
<sequence>MKTARGRRRAPAFPPPRCGDRLKRRLSVAPDREASAFFAALIGRILLQNTEGSVAVDSLYFYAKAPSDGPLAWIMRGDARIWFCFVCKEVIALFLVPFSISHLLARSSSASSSFLLGRLRRVVAG</sequence>